<accession>A0ACC3C0Y5</accession>
<reference evidence="1" key="1">
    <citation type="submission" date="2019-11" db="EMBL/GenBank/DDBJ databases">
        <title>Nori genome reveals adaptations in red seaweeds to the harsh intertidal environment.</title>
        <authorList>
            <person name="Wang D."/>
            <person name="Mao Y."/>
        </authorList>
    </citation>
    <scope>NUCLEOTIDE SEQUENCE</scope>
    <source>
        <tissue evidence="1">Gametophyte</tissue>
    </source>
</reference>
<proteinExistence type="predicted"/>
<gene>
    <name evidence="1" type="ORF">I4F81_006012</name>
</gene>
<keyword evidence="2" id="KW-1185">Reference proteome</keyword>
<protein>
    <submittedName>
        <fullName evidence="1">Uncharacterized protein</fullName>
    </submittedName>
</protein>
<dbReference type="EMBL" id="CM020619">
    <property type="protein sequence ID" value="KAK1863457.1"/>
    <property type="molecule type" value="Genomic_DNA"/>
</dbReference>
<comment type="caution">
    <text evidence="1">The sequence shown here is derived from an EMBL/GenBank/DDBJ whole genome shotgun (WGS) entry which is preliminary data.</text>
</comment>
<evidence type="ECO:0000313" key="2">
    <source>
        <dbReference type="Proteomes" id="UP000798662"/>
    </source>
</evidence>
<dbReference type="Proteomes" id="UP000798662">
    <property type="component" value="Chromosome 2"/>
</dbReference>
<name>A0ACC3C0Y5_PYRYE</name>
<sequence length="237" mass="24881">MLNNRPKQGVVVVDWRAALRGKRHIRRTYVFDWPPQPTPPPPPPPDAAGADADADADAPAVHARGGFDAADARTDVRTVVVDAPADDARAAGAPPRGGERSLRAAATVAATPIPRHRHTFFIRELRVIDGALGCAVWDGGLLLARYLHDCGRPPLAGAAVLEVGAGCGLVGLVAARSAASVTRTDYVPAVVANLAHNVRLNDVASLEKAEAEAVEDDEGGERGRLCYCGGKCLFYCS</sequence>
<evidence type="ECO:0000313" key="1">
    <source>
        <dbReference type="EMBL" id="KAK1863457.1"/>
    </source>
</evidence>
<organism evidence="1 2">
    <name type="scientific">Pyropia yezoensis</name>
    <name type="common">Susabi-nori</name>
    <name type="synonym">Porphyra yezoensis</name>
    <dbReference type="NCBI Taxonomy" id="2788"/>
    <lineage>
        <taxon>Eukaryota</taxon>
        <taxon>Rhodophyta</taxon>
        <taxon>Bangiophyceae</taxon>
        <taxon>Bangiales</taxon>
        <taxon>Bangiaceae</taxon>
        <taxon>Pyropia</taxon>
    </lineage>
</organism>